<sequence>MNRAIYIALVSIGLAQFIKIPIKKFKTGFWDWKTMFETGGMPSSHSAGVSSLATYIALRRGVSTIDFGLSSIFGLIVMYDAQGVRRQAGELTLKVNELDEEIERMEGQKDHHYHDRKEDRLKEMLGHQPKEVVGGALFGMLTGTIGYLLTKKL</sequence>
<reference evidence="3" key="1">
    <citation type="submission" date="2022-02" db="EMBL/GenBank/DDBJ databases">
        <title>Fredinandcohnia quinoae sp. nov. isolated from Chenopodium quinoa seeds.</title>
        <authorList>
            <person name="Saati-Santamaria Z."/>
            <person name="Flores-Felix J.D."/>
            <person name="Igual J.M."/>
            <person name="Velazquez E."/>
            <person name="Garcia-Fraile P."/>
            <person name="Martinez-Molina E."/>
        </authorList>
    </citation>
    <scope>NUCLEOTIDE SEQUENCE</scope>
    <source>
        <strain evidence="3">SECRCQ15</strain>
    </source>
</reference>
<keyword evidence="2" id="KW-0812">Transmembrane</keyword>
<dbReference type="PANTHER" id="PTHR31446">
    <property type="entry name" value="ACID PHOSPHATASE/VANADIUM-DEPENDENT HALOPEROXIDASE-RELATED PROTEIN"/>
    <property type="match status" value="1"/>
</dbReference>
<proteinExistence type="predicted"/>
<evidence type="ECO:0000256" key="2">
    <source>
        <dbReference type="SAM" id="Phobius"/>
    </source>
</evidence>
<evidence type="ECO:0000313" key="3">
    <source>
        <dbReference type="EMBL" id="MCH1627349.1"/>
    </source>
</evidence>
<dbReference type="PANTHER" id="PTHR31446:SF29">
    <property type="entry name" value="ACID PHOSPHATASE_VANADIUM-DEPENDENT HALOPEROXIDASE-RELATED PROTEIN"/>
    <property type="match status" value="1"/>
</dbReference>
<dbReference type="Pfam" id="PF02681">
    <property type="entry name" value="DUF212"/>
    <property type="match status" value="1"/>
</dbReference>
<gene>
    <name evidence="3" type="ORF">MJG50_18600</name>
</gene>
<dbReference type="Proteomes" id="UP001431131">
    <property type="component" value="Unassembled WGS sequence"/>
</dbReference>
<keyword evidence="1" id="KW-0175">Coiled coil</keyword>
<protein>
    <submittedName>
        <fullName evidence="3">Divergent PAP2 family protein</fullName>
    </submittedName>
</protein>
<dbReference type="InterPro" id="IPR003832">
    <property type="entry name" value="DUF212"/>
</dbReference>
<dbReference type="AlphaFoldDB" id="A0AAW5E8R7"/>
<keyword evidence="4" id="KW-1185">Reference proteome</keyword>
<comment type="caution">
    <text evidence="3">The sequence shown here is derived from an EMBL/GenBank/DDBJ whole genome shotgun (WGS) entry which is preliminary data.</text>
</comment>
<keyword evidence="2" id="KW-1133">Transmembrane helix</keyword>
<feature type="coiled-coil region" evidence="1">
    <location>
        <begin position="81"/>
        <end position="115"/>
    </location>
</feature>
<accession>A0AAW5E8R7</accession>
<evidence type="ECO:0000313" key="4">
    <source>
        <dbReference type="Proteomes" id="UP001431131"/>
    </source>
</evidence>
<dbReference type="EMBL" id="JAKTTI010000039">
    <property type="protein sequence ID" value="MCH1627349.1"/>
    <property type="molecule type" value="Genomic_DNA"/>
</dbReference>
<keyword evidence="2" id="KW-0472">Membrane</keyword>
<organism evidence="3 4">
    <name type="scientific">Fredinandcohnia quinoae</name>
    <dbReference type="NCBI Taxonomy" id="2918902"/>
    <lineage>
        <taxon>Bacteria</taxon>
        <taxon>Bacillati</taxon>
        <taxon>Bacillota</taxon>
        <taxon>Bacilli</taxon>
        <taxon>Bacillales</taxon>
        <taxon>Bacillaceae</taxon>
        <taxon>Fredinandcohnia</taxon>
    </lineage>
</organism>
<evidence type="ECO:0000256" key="1">
    <source>
        <dbReference type="SAM" id="Coils"/>
    </source>
</evidence>
<feature type="transmembrane region" description="Helical" evidence="2">
    <location>
        <begin position="132"/>
        <end position="150"/>
    </location>
</feature>
<name>A0AAW5E8R7_9BACI</name>
<dbReference type="RefSeq" id="WP_240257267.1">
    <property type="nucleotide sequence ID" value="NZ_JAKTTI010000039.1"/>
</dbReference>